<evidence type="ECO:0000313" key="11">
    <source>
        <dbReference type="Proteomes" id="UP000005240"/>
    </source>
</evidence>
<keyword evidence="8" id="KW-0333">Golgi apparatus</keyword>
<evidence type="ECO:0000256" key="1">
    <source>
        <dbReference type="ARBA" id="ARBA00004141"/>
    </source>
</evidence>
<evidence type="ECO:0000313" key="9">
    <source>
        <dbReference type="EMBL" id="OAV87501.1"/>
    </source>
</evidence>
<dbReference type="Pfam" id="PF04178">
    <property type="entry name" value="Got1"/>
    <property type="match status" value="1"/>
</dbReference>
<proteinExistence type="inferred from homology"/>
<dbReference type="EnsemblFungi" id="PTTG_04960-t43_1">
    <property type="protein sequence ID" value="PTTG_04960-t43_1-p1"/>
    <property type="gene ID" value="PTTG_04960"/>
</dbReference>
<comment type="function">
    <text evidence="8">Nonessential protein required for the fusion of transport vesicles derived from the endocytic pathway with the Golgi complex.</text>
</comment>
<dbReference type="EMBL" id="ADAS02000378">
    <property type="protein sequence ID" value="OAV87501.1"/>
    <property type="molecule type" value="Genomic_DNA"/>
</dbReference>
<dbReference type="PANTHER" id="PTHR23137">
    <property type="entry name" value="VESICLE TRANSPORT PROTEIN-RELATED"/>
    <property type="match status" value="1"/>
</dbReference>
<organism evidence="9">
    <name type="scientific">Puccinia triticina (isolate 1-1 / race 1 (BBBD))</name>
    <name type="common">Brown leaf rust fungus</name>
    <dbReference type="NCBI Taxonomy" id="630390"/>
    <lineage>
        <taxon>Eukaryota</taxon>
        <taxon>Fungi</taxon>
        <taxon>Dikarya</taxon>
        <taxon>Basidiomycota</taxon>
        <taxon>Pucciniomycotina</taxon>
        <taxon>Pucciniomycetes</taxon>
        <taxon>Pucciniales</taxon>
        <taxon>Pucciniaceae</taxon>
        <taxon>Puccinia</taxon>
    </lineage>
</organism>
<reference evidence="9" key="2">
    <citation type="submission" date="2016-05" db="EMBL/GenBank/DDBJ databases">
        <title>Comparative analysis highlights variable genome content of wheat rusts and divergence of the mating loci.</title>
        <authorList>
            <person name="Cuomo C.A."/>
            <person name="Bakkeren G."/>
            <person name="Szabo L."/>
            <person name="Khalil H."/>
            <person name="Joly D."/>
            <person name="Goldberg J."/>
            <person name="Young S."/>
            <person name="Zeng Q."/>
            <person name="Fellers J."/>
        </authorList>
    </citation>
    <scope>NUCLEOTIDE SEQUENCE [LARGE SCALE GENOMIC DNA]</scope>
    <source>
        <strain evidence="9">1-1 BBBD Race 1</strain>
    </source>
</reference>
<name>A0A0C4EVX4_PUCT1</name>
<feature type="transmembrane region" description="Helical" evidence="8">
    <location>
        <begin position="103"/>
        <end position="123"/>
    </location>
</feature>
<evidence type="ECO:0000313" key="10">
    <source>
        <dbReference type="EnsemblFungi" id="PTTG_04960-t43_1-p1"/>
    </source>
</evidence>
<keyword evidence="2 8" id="KW-0813">Transport</keyword>
<feature type="transmembrane region" description="Helical" evidence="8">
    <location>
        <begin position="129"/>
        <end position="148"/>
    </location>
</feature>
<evidence type="ECO:0000256" key="7">
    <source>
        <dbReference type="ARBA" id="ARBA00025800"/>
    </source>
</evidence>
<sequence>MGLPKVFANIDTGKVTNNELLDAAQPSAFEFLGLSKKQRLYGFFGCLFGGFAVSMIGSILFVFGSLVSFALLYTLGILISLTGTGFLIGFARQIKTMFKPVRVVATVLFLGCVIMVFVSAFAIKNDVLVLVFAVLTFFSYTWYSLSYIPYARALVSKAVGSAV</sequence>
<reference evidence="9" key="1">
    <citation type="submission" date="2009-11" db="EMBL/GenBank/DDBJ databases">
        <authorList>
            <consortium name="The Broad Institute Genome Sequencing Platform"/>
            <person name="Ward D."/>
            <person name="Feldgarden M."/>
            <person name="Earl A."/>
            <person name="Young S.K."/>
            <person name="Zeng Q."/>
            <person name="Koehrsen M."/>
            <person name="Alvarado L."/>
            <person name="Berlin A."/>
            <person name="Bochicchio J."/>
            <person name="Borenstein D."/>
            <person name="Chapman S.B."/>
            <person name="Chen Z."/>
            <person name="Engels R."/>
            <person name="Freedman E."/>
            <person name="Gellesch M."/>
            <person name="Goldberg J."/>
            <person name="Griggs A."/>
            <person name="Gujja S."/>
            <person name="Heilman E."/>
            <person name="Heiman D."/>
            <person name="Hepburn T."/>
            <person name="Howarth C."/>
            <person name="Jen D."/>
            <person name="Larson L."/>
            <person name="Lewis B."/>
            <person name="Mehta T."/>
            <person name="Park D."/>
            <person name="Pearson M."/>
            <person name="Roberts A."/>
            <person name="Saif S."/>
            <person name="Shea T."/>
            <person name="Shenoy N."/>
            <person name="Sisk P."/>
            <person name="Stolte C."/>
            <person name="Sykes S."/>
            <person name="Thomson T."/>
            <person name="Walk T."/>
            <person name="White J."/>
            <person name="Yandava C."/>
            <person name="Izard J."/>
            <person name="Baranova O.V."/>
            <person name="Blanton J.M."/>
            <person name="Tanner A.C."/>
            <person name="Dewhirst F.E."/>
            <person name="Haas B."/>
            <person name="Nusbaum C."/>
            <person name="Birren B."/>
        </authorList>
    </citation>
    <scope>NUCLEOTIDE SEQUENCE [LARGE SCALE GENOMIC DNA]</scope>
    <source>
        <strain evidence="9">1-1 BBBD Race 1</strain>
    </source>
</reference>
<evidence type="ECO:0000256" key="2">
    <source>
        <dbReference type="ARBA" id="ARBA00022448"/>
    </source>
</evidence>
<dbReference type="AlphaFoldDB" id="A0A0C4EVX4"/>
<keyword evidence="3 8" id="KW-0812">Transmembrane</keyword>
<keyword evidence="11" id="KW-1185">Reference proteome</keyword>
<comment type="subcellular location">
    <subcellularLocation>
        <location evidence="8">Golgi apparatus membrane</location>
        <topology evidence="8">Multi-pass membrane protein</topology>
    </subcellularLocation>
    <subcellularLocation>
        <location evidence="1">Membrane</location>
        <topology evidence="1">Multi-pass membrane protein</topology>
    </subcellularLocation>
</comment>
<evidence type="ECO:0000256" key="6">
    <source>
        <dbReference type="ARBA" id="ARBA00023136"/>
    </source>
</evidence>
<reference evidence="10 11" key="3">
    <citation type="journal article" date="2017" name="G3 (Bethesda)">
        <title>Comparative analysis highlights variable genome content of wheat rusts and divergence of the mating loci.</title>
        <authorList>
            <person name="Cuomo C.A."/>
            <person name="Bakkeren G."/>
            <person name="Khalil H.B."/>
            <person name="Panwar V."/>
            <person name="Joly D."/>
            <person name="Linning R."/>
            <person name="Sakthikumar S."/>
            <person name="Song X."/>
            <person name="Adiconis X."/>
            <person name="Fan L."/>
            <person name="Goldberg J.M."/>
            <person name="Levin J.Z."/>
            <person name="Young S."/>
            <person name="Zeng Q."/>
            <person name="Anikster Y."/>
            <person name="Bruce M."/>
            <person name="Wang M."/>
            <person name="Yin C."/>
            <person name="McCallum B."/>
            <person name="Szabo L.J."/>
            <person name="Hulbert S."/>
            <person name="Chen X."/>
            <person name="Fellers J.P."/>
        </authorList>
    </citation>
    <scope>NUCLEOTIDE SEQUENCE</scope>
    <source>
        <strain evidence="10">isolate 1-1 / race 1 (BBBD)</strain>
        <strain evidence="11">Isolate 1-1 / race 1 (BBBD)</strain>
    </source>
</reference>
<reference evidence="10" key="4">
    <citation type="submission" date="2025-05" db="UniProtKB">
        <authorList>
            <consortium name="EnsemblFungi"/>
        </authorList>
    </citation>
    <scope>IDENTIFICATION</scope>
    <source>
        <strain evidence="10">isolate 1-1 / race 1 (BBBD)</strain>
    </source>
</reference>
<dbReference type="InterPro" id="IPR011691">
    <property type="entry name" value="Vesicle_transpt_SFT2"/>
</dbReference>
<keyword evidence="5 8" id="KW-1133">Transmembrane helix</keyword>
<feature type="transmembrane region" description="Helical" evidence="8">
    <location>
        <begin position="69"/>
        <end position="91"/>
    </location>
</feature>
<dbReference type="InterPro" id="IPR007305">
    <property type="entry name" value="Vesicle_transpt_Got1/SFT2"/>
</dbReference>
<keyword evidence="4 8" id="KW-0653">Protein transport</keyword>
<dbReference type="VEuPathDB" id="FungiDB:PTTG_04960"/>
<gene>
    <name evidence="9" type="ORF">PTTG_04960</name>
</gene>
<protein>
    <recommendedName>
        <fullName evidence="8">Protein transport protein SFT2</fullName>
    </recommendedName>
</protein>
<evidence type="ECO:0000256" key="8">
    <source>
        <dbReference type="RuleBase" id="RU363111"/>
    </source>
</evidence>
<dbReference type="STRING" id="630390.A0A0C4EVX4"/>
<evidence type="ECO:0000256" key="4">
    <source>
        <dbReference type="ARBA" id="ARBA00022927"/>
    </source>
</evidence>
<comment type="similarity">
    <text evidence="7 8">Belongs to the SFT2 family.</text>
</comment>
<dbReference type="OMA" id="IAAIVWK"/>
<evidence type="ECO:0000256" key="3">
    <source>
        <dbReference type="ARBA" id="ARBA00022692"/>
    </source>
</evidence>
<dbReference type="GO" id="GO:0000139">
    <property type="term" value="C:Golgi membrane"/>
    <property type="evidence" value="ECO:0007669"/>
    <property type="project" value="UniProtKB-SubCell"/>
</dbReference>
<evidence type="ECO:0000256" key="5">
    <source>
        <dbReference type="ARBA" id="ARBA00022989"/>
    </source>
</evidence>
<feature type="transmembrane region" description="Helical" evidence="8">
    <location>
        <begin position="40"/>
        <end position="63"/>
    </location>
</feature>
<dbReference type="GO" id="GO:0015031">
    <property type="term" value="P:protein transport"/>
    <property type="evidence" value="ECO:0007669"/>
    <property type="project" value="UniProtKB-KW"/>
</dbReference>
<dbReference type="PANTHER" id="PTHR23137:SF6">
    <property type="entry name" value="VESICLE TRANSPORT PROTEIN"/>
    <property type="match status" value="1"/>
</dbReference>
<dbReference type="OrthoDB" id="73614at2759"/>
<dbReference type="GO" id="GO:0016192">
    <property type="term" value="P:vesicle-mediated transport"/>
    <property type="evidence" value="ECO:0007669"/>
    <property type="project" value="InterPro"/>
</dbReference>
<keyword evidence="6 8" id="KW-0472">Membrane</keyword>
<accession>A0A0C4EVX4</accession>
<dbReference type="Proteomes" id="UP000005240">
    <property type="component" value="Unassembled WGS sequence"/>
</dbReference>